<reference evidence="1 2" key="1">
    <citation type="submission" date="2015-06" db="EMBL/GenBank/DDBJ databases">
        <title>Marinobacter subterrani, a genetically tractable neutrophilic iron-oxidizing strain isolated from the Soudan Iron Mine.</title>
        <authorList>
            <person name="Bonis B.M."/>
            <person name="Gralnick J.A."/>
        </authorList>
    </citation>
    <scope>NUCLEOTIDE SEQUENCE [LARGE SCALE GENOMIC DNA]</scope>
    <source>
        <strain evidence="1 2">JG233</strain>
    </source>
</reference>
<dbReference type="RefSeq" id="WP_048496377.1">
    <property type="nucleotide sequence ID" value="NZ_LFBU01000001.1"/>
</dbReference>
<dbReference type="EMBL" id="LFBU01000001">
    <property type="protein sequence ID" value="KMQ76395.1"/>
    <property type="molecule type" value="Genomic_DNA"/>
</dbReference>
<organism evidence="1 2">
    <name type="scientific">Marinobacter subterrani</name>
    <dbReference type="NCBI Taxonomy" id="1658765"/>
    <lineage>
        <taxon>Bacteria</taxon>
        <taxon>Pseudomonadati</taxon>
        <taxon>Pseudomonadota</taxon>
        <taxon>Gammaproteobacteria</taxon>
        <taxon>Pseudomonadales</taxon>
        <taxon>Marinobacteraceae</taxon>
        <taxon>Marinobacter</taxon>
    </lineage>
</organism>
<keyword evidence="2" id="KW-1185">Reference proteome</keyword>
<proteinExistence type="predicted"/>
<dbReference type="AlphaFoldDB" id="A0A0J7M615"/>
<protein>
    <submittedName>
        <fullName evidence="1">Uncharacterized protein</fullName>
    </submittedName>
</protein>
<name>A0A0J7M615_9GAMM</name>
<sequence length="337" mass="38284">MNSTYRQLLVEHQKDLTSQLNYLMSLKASRVEGMIIEHEAESAFFNSSLQKHGWRKFTSRVLFCGGRIDGSYRQWFSVVFDESADSSDCKLVQQALAKSGYPVRLLDVRGENPIYRHDIHGSKLTNPATLFFSETEPADESVLDEAKVKSVFWGYAIHNPDLVNRFVSDTILKDHYVSEGHSRNGKPNVFISDVDALLIGPEDKVAIIEIKHKHKSNDAMIGLNNAPSKMALALVENQMQFVYLFLEKPHRDLKSTMYLYFDRENRQQARWLACGLQVEDLNGQTKDAPAHTAIGGRQGVSYVPIPYNRFNPLGNNYEHSSKLQAPFVDLLMRSGKK</sequence>
<dbReference type="STRING" id="1658765.Msub_12608"/>
<evidence type="ECO:0000313" key="1">
    <source>
        <dbReference type="EMBL" id="KMQ76395.1"/>
    </source>
</evidence>
<accession>A0A0J7M615</accession>
<dbReference type="Proteomes" id="UP000036102">
    <property type="component" value="Unassembled WGS sequence"/>
</dbReference>
<dbReference type="PATRIC" id="fig|1658765.3.peg.2628"/>
<evidence type="ECO:0000313" key="2">
    <source>
        <dbReference type="Proteomes" id="UP000036102"/>
    </source>
</evidence>
<comment type="caution">
    <text evidence="1">The sequence shown here is derived from an EMBL/GenBank/DDBJ whole genome shotgun (WGS) entry which is preliminary data.</text>
</comment>
<gene>
    <name evidence="1" type="ORF">Msub_12608</name>
</gene>